<feature type="region of interest" description="Disordered" evidence="2">
    <location>
        <begin position="101"/>
        <end position="151"/>
    </location>
</feature>
<organism evidence="3 4">
    <name type="scientific">Cotesia glomerata</name>
    <name type="common">Lepidopteran parasitic wasp</name>
    <name type="synonym">Apanteles glomeratus</name>
    <dbReference type="NCBI Taxonomy" id="32391"/>
    <lineage>
        <taxon>Eukaryota</taxon>
        <taxon>Metazoa</taxon>
        <taxon>Ecdysozoa</taxon>
        <taxon>Arthropoda</taxon>
        <taxon>Hexapoda</taxon>
        <taxon>Insecta</taxon>
        <taxon>Pterygota</taxon>
        <taxon>Neoptera</taxon>
        <taxon>Endopterygota</taxon>
        <taxon>Hymenoptera</taxon>
        <taxon>Apocrita</taxon>
        <taxon>Ichneumonoidea</taxon>
        <taxon>Braconidae</taxon>
        <taxon>Microgastrinae</taxon>
        <taxon>Cotesia</taxon>
    </lineage>
</organism>
<sequence length="615" mass="68815">MKTDAPSPAASPKHTETVGTDCDTNYTTPLREFPTTSLAGNSDRIAPVFNFKAQTKLYSPDNRKDAASKSRKGRLTNCESLSRYNSGLATSLPELFLNANNKRGRDRDISGASNRSPPTKLSRSTSSPPKLKEDEHRTPHNADSNMGENTKSCESLDELLRRMEIWRTEDKAQLTTQLAAFKEEIATQISTASQVNHEEIQEIKTALAAENESLKKEISALKERITTLELTRELSSLGENADQSTPNPSSGLANMLDEQIRKTTRETLDKLARKNNVIIKGLNCQLGIPSRTASDFFTKQFKLTNCVSEAIVIGKDKDRIKVTLKDHAAKKAIMSGKKNINAPIYINNDLTREEQLIAKKLRDASKEFKKEGKRVKLHHQSITVDGNRYKYDLSKQLLVPAQNNDANTMQTDPGQGTSSLSNSKNGGANMDVSNPAQGTSKATQYKLCWKKDKKNNYKHQMAWSPRITCDLAHSHTDILCDNLCSAILDAASECQLIHTVHTNSKRVYHKPWYNNECAAAKAAVKSSLAQCKAALQPWSSYHDIKAKYYSLLKDRRSDFDLQIRKKFRNVRNATEFWSVIIHERIRAHSATFRTPNLLNISFPTALHCLTSDTST</sequence>
<gene>
    <name evidence="3" type="ORF">KQX54_018410</name>
</gene>
<protein>
    <submittedName>
        <fullName evidence="3">Uncharacterized protein</fullName>
    </submittedName>
</protein>
<accession>A0AAV7I9Q6</accession>
<evidence type="ECO:0000256" key="2">
    <source>
        <dbReference type="SAM" id="MobiDB-lite"/>
    </source>
</evidence>
<feature type="compositionally biased region" description="Polar residues" evidence="2">
    <location>
        <begin position="141"/>
        <end position="151"/>
    </location>
</feature>
<dbReference type="EMBL" id="JAHXZJ010001119">
    <property type="protein sequence ID" value="KAH0555392.1"/>
    <property type="molecule type" value="Genomic_DNA"/>
</dbReference>
<keyword evidence="1" id="KW-0175">Coiled coil</keyword>
<name>A0AAV7I9Q6_COTGL</name>
<feature type="region of interest" description="Disordered" evidence="2">
    <location>
        <begin position="236"/>
        <end position="255"/>
    </location>
</feature>
<evidence type="ECO:0000256" key="1">
    <source>
        <dbReference type="SAM" id="Coils"/>
    </source>
</evidence>
<feature type="compositionally biased region" description="Polar residues" evidence="2">
    <location>
        <begin position="241"/>
        <end position="252"/>
    </location>
</feature>
<feature type="coiled-coil region" evidence="1">
    <location>
        <begin position="197"/>
        <end position="231"/>
    </location>
</feature>
<dbReference type="AlphaFoldDB" id="A0AAV7I9Q6"/>
<keyword evidence="4" id="KW-1185">Reference proteome</keyword>
<feature type="region of interest" description="Disordered" evidence="2">
    <location>
        <begin position="1"/>
        <end position="26"/>
    </location>
</feature>
<feature type="compositionally biased region" description="Basic and acidic residues" evidence="2">
    <location>
        <begin position="130"/>
        <end position="140"/>
    </location>
</feature>
<proteinExistence type="predicted"/>
<feature type="compositionally biased region" description="Polar residues" evidence="2">
    <location>
        <begin position="111"/>
        <end position="128"/>
    </location>
</feature>
<dbReference type="Proteomes" id="UP000826195">
    <property type="component" value="Unassembled WGS sequence"/>
</dbReference>
<reference evidence="3 4" key="1">
    <citation type="journal article" date="2021" name="J. Hered.">
        <title>A chromosome-level genome assembly of the parasitoid wasp, Cotesia glomerata (Hymenoptera: Braconidae).</title>
        <authorList>
            <person name="Pinto B.J."/>
            <person name="Weis J.J."/>
            <person name="Gamble T."/>
            <person name="Ode P.J."/>
            <person name="Paul R."/>
            <person name="Zaspel J.M."/>
        </authorList>
    </citation>
    <scope>NUCLEOTIDE SEQUENCE [LARGE SCALE GENOMIC DNA]</scope>
    <source>
        <strain evidence="3">CgM1</strain>
    </source>
</reference>
<feature type="region of interest" description="Disordered" evidence="2">
    <location>
        <begin position="404"/>
        <end position="438"/>
    </location>
</feature>
<comment type="caution">
    <text evidence="3">The sequence shown here is derived from an EMBL/GenBank/DDBJ whole genome shotgun (WGS) entry which is preliminary data.</text>
</comment>
<evidence type="ECO:0000313" key="4">
    <source>
        <dbReference type="Proteomes" id="UP000826195"/>
    </source>
</evidence>
<evidence type="ECO:0000313" key="3">
    <source>
        <dbReference type="EMBL" id="KAH0555392.1"/>
    </source>
</evidence>